<evidence type="ECO:0000313" key="2">
    <source>
        <dbReference type="EMBL" id="GIY21641.1"/>
    </source>
</evidence>
<proteinExistence type="predicted"/>
<accession>A0AAV4RMW5</accession>
<name>A0AAV4RMW5_CAEEX</name>
<keyword evidence="3" id="KW-1185">Reference proteome</keyword>
<evidence type="ECO:0000256" key="1">
    <source>
        <dbReference type="SAM" id="MobiDB-lite"/>
    </source>
</evidence>
<dbReference type="Proteomes" id="UP001054945">
    <property type="component" value="Unassembled WGS sequence"/>
</dbReference>
<evidence type="ECO:0000313" key="3">
    <source>
        <dbReference type="Proteomes" id="UP001054945"/>
    </source>
</evidence>
<comment type="caution">
    <text evidence="2">The sequence shown here is derived from an EMBL/GenBank/DDBJ whole genome shotgun (WGS) entry which is preliminary data.</text>
</comment>
<dbReference type="EMBL" id="BPLR01008042">
    <property type="protein sequence ID" value="GIY21641.1"/>
    <property type="molecule type" value="Genomic_DNA"/>
</dbReference>
<dbReference type="AlphaFoldDB" id="A0AAV4RMW5"/>
<reference evidence="2 3" key="1">
    <citation type="submission" date="2021-06" db="EMBL/GenBank/DDBJ databases">
        <title>Caerostris extrusa draft genome.</title>
        <authorList>
            <person name="Kono N."/>
            <person name="Arakawa K."/>
        </authorList>
    </citation>
    <scope>NUCLEOTIDE SEQUENCE [LARGE SCALE GENOMIC DNA]</scope>
</reference>
<gene>
    <name evidence="2" type="ORF">CEXT_332031</name>
</gene>
<organism evidence="2 3">
    <name type="scientific">Caerostris extrusa</name>
    <name type="common">Bark spider</name>
    <name type="synonym">Caerostris bankana</name>
    <dbReference type="NCBI Taxonomy" id="172846"/>
    <lineage>
        <taxon>Eukaryota</taxon>
        <taxon>Metazoa</taxon>
        <taxon>Ecdysozoa</taxon>
        <taxon>Arthropoda</taxon>
        <taxon>Chelicerata</taxon>
        <taxon>Arachnida</taxon>
        <taxon>Araneae</taxon>
        <taxon>Araneomorphae</taxon>
        <taxon>Entelegynae</taxon>
        <taxon>Araneoidea</taxon>
        <taxon>Araneidae</taxon>
        <taxon>Caerostris</taxon>
    </lineage>
</organism>
<sequence>MHSRKIFLLISESDGRWGGYEEGVLKNWEKEGGGRKKVKQKNLCLESRRPEFANSAAAAAFAPRTPHPQSIKPHPVQRS</sequence>
<protein>
    <submittedName>
        <fullName evidence="2">Uncharacterized protein</fullName>
    </submittedName>
</protein>
<feature type="region of interest" description="Disordered" evidence="1">
    <location>
        <begin position="60"/>
        <end position="79"/>
    </location>
</feature>